<protein>
    <submittedName>
        <fullName evidence="1">Putative terminase</fullName>
    </submittedName>
</protein>
<accession>A0A6M3J0K3</accession>
<proteinExistence type="predicted"/>
<sequence length="412" mass="47444">MFPSELRDYIIVIKKNATLARNVLREIENEAVSNPIIEANRKEVMEESSDVYSVNRVARDGKIINVRIEAYGKGASIRGLANRDRRPKICVIDDPQDVEDAKSETVQATDWEWFLSDVLFLGQHTRIFLIGNNLGDKSVVERVFANSEGLNFKTMKIKITENDLPSWPSKYTIENIQKEKESFKNMGKLDIWLRERMCEAVSPETRVFDPNDYRYFTAGLTPKIIEGCNMWATLDPASSTDIKSCYRAIVVNAVNCDNYWHIVDVPYGRWDSSELIDKIFDTVVKWRIKNFGIEKGIFKQVLEPFIYKEMSKRNIFFNIIPIEHAKQGSKLERIKMLQPRFKAHTIYFPDSCDWTLEMETELAGVTKDGLKSLYSDLIDCLAMQSQIAKAPYGRNQARNLPREAEVVAPVMI</sequence>
<dbReference type="EMBL" id="MT142267">
    <property type="protein sequence ID" value="QJA77169.1"/>
    <property type="molecule type" value="Genomic_DNA"/>
</dbReference>
<dbReference type="EMBL" id="MT141482">
    <property type="protein sequence ID" value="QJA62807.1"/>
    <property type="molecule type" value="Genomic_DNA"/>
</dbReference>
<reference evidence="1" key="1">
    <citation type="submission" date="2020-03" db="EMBL/GenBank/DDBJ databases">
        <title>The deep terrestrial virosphere.</title>
        <authorList>
            <person name="Holmfeldt K."/>
            <person name="Nilsson E."/>
            <person name="Simone D."/>
            <person name="Lopez-Fernandez M."/>
            <person name="Wu X."/>
            <person name="de Brujin I."/>
            <person name="Lundin D."/>
            <person name="Andersson A."/>
            <person name="Bertilsson S."/>
            <person name="Dopson M."/>
        </authorList>
    </citation>
    <scope>NUCLEOTIDE SEQUENCE</scope>
    <source>
        <strain evidence="2">MM415A01356</strain>
        <strain evidence="1">MM415B00724</strain>
    </source>
</reference>
<dbReference type="AlphaFoldDB" id="A0A6M3J0K3"/>
<organism evidence="1">
    <name type="scientific">viral metagenome</name>
    <dbReference type="NCBI Taxonomy" id="1070528"/>
    <lineage>
        <taxon>unclassified sequences</taxon>
        <taxon>metagenomes</taxon>
        <taxon>organismal metagenomes</taxon>
    </lineage>
</organism>
<name>A0A6M3J0K3_9ZZZZ</name>
<evidence type="ECO:0000313" key="1">
    <source>
        <dbReference type="EMBL" id="QJA62807.1"/>
    </source>
</evidence>
<evidence type="ECO:0000313" key="2">
    <source>
        <dbReference type="EMBL" id="QJA77169.1"/>
    </source>
</evidence>
<gene>
    <name evidence="2" type="ORF">MM415A01356_0013</name>
    <name evidence="1" type="ORF">MM415B00724_0010</name>
</gene>